<dbReference type="AlphaFoldDB" id="A0AAN9PNQ6"/>
<evidence type="ECO:0000313" key="2">
    <source>
        <dbReference type="Proteomes" id="UP001367508"/>
    </source>
</evidence>
<keyword evidence="2" id="KW-1185">Reference proteome</keyword>
<accession>A0AAN9PNQ6</accession>
<dbReference type="PANTHER" id="PTHR35121">
    <property type="entry name" value="HOMEODOMAIN PROTEIN 8, PUTATIVE-RELATED"/>
    <property type="match status" value="1"/>
</dbReference>
<proteinExistence type="predicted"/>
<comment type="caution">
    <text evidence="1">The sequence shown here is derived from an EMBL/GenBank/DDBJ whole genome shotgun (WGS) entry which is preliminary data.</text>
</comment>
<dbReference type="Proteomes" id="UP001367508">
    <property type="component" value="Unassembled WGS sequence"/>
</dbReference>
<gene>
    <name evidence="1" type="ORF">VNO77_42646</name>
</gene>
<dbReference type="EMBL" id="JAYMYQ010000011">
    <property type="protein sequence ID" value="KAK7304759.1"/>
    <property type="molecule type" value="Genomic_DNA"/>
</dbReference>
<name>A0AAN9PNQ6_CANGL</name>
<reference evidence="1 2" key="1">
    <citation type="submission" date="2024-01" db="EMBL/GenBank/DDBJ databases">
        <title>The genomes of 5 underutilized Papilionoideae crops provide insights into root nodulation and disease resistanc.</title>
        <authorList>
            <person name="Jiang F."/>
        </authorList>
    </citation>
    <scope>NUCLEOTIDE SEQUENCE [LARGE SCALE GENOMIC DNA]</scope>
    <source>
        <strain evidence="1">LVBAO_FW01</strain>
        <tissue evidence="1">Leaves</tissue>
    </source>
</reference>
<dbReference type="PANTHER" id="PTHR35121:SF4">
    <property type="entry name" value="SWIM-TYPE DOMAIN-CONTAINING PROTEIN"/>
    <property type="match status" value="1"/>
</dbReference>
<protein>
    <submittedName>
        <fullName evidence="1">Uncharacterized protein</fullName>
    </submittedName>
</protein>
<evidence type="ECO:0000313" key="1">
    <source>
        <dbReference type="EMBL" id="KAK7304759.1"/>
    </source>
</evidence>
<organism evidence="1 2">
    <name type="scientific">Canavalia gladiata</name>
    <name type="common">Sword bean</name>
    <name type="synonym">Dolichos gladiatus</name>
    <dbReference type="NCBI Taxonomy" id="3824"/>
    <lineage>
        <taxon>Eukaryota</taxon>
        <taxon>Viridiplantae</taxon>
        <taxon>Streptophyta</taxon>
        <taxon>Embryophyta</taxon>
        <taxon>Tracheophyta</taxon>
        <taxon>Spermatophyta</taxon>
        <taxon>Magnoliopsida</taxon>
        <taxon>eudicotyledons</taxon>
        <taxon>Gunneridae</taxon>
        <taxon>Pentapetalae</taxon>
        <taxon>rosids</taxon>
        <taxon>fabids</taxon>
        <taxon>Fabales</taxon>
        <taxon>Fabaceae</taxon>
        <taxon>Papilionoideae</taxon>
        <taxon>50 kb inversion clade</taxon>
        <taxon>NPAAA clade</taxon>
        <taxon>indigoferoid/millettioid clade</taxon>
        <taxon>Phaseoleae</taxon>
        <taxon>Canavalia</taxon>
    </lineage>
</organism>
<sequence length="107" mass="12079">MATKASHFMIQRVFDGTLSTKDKVVERRPYHKNCGCALHNLKGICSNNGCHQRYFSFPKKTSQIKCSVNSSVLKFTSQSCFIKSQTVTNRENKTGSVTNGMEFSLNY</sequence>